<dbReference type="Gene3D" id="3.30.420.10">
    <property type="entry name" value="Ribonuclease H-like superfamily/Ribonuclease H"/>
    <property type="match status" value="1"/>
</dbReference>
<evidence type="ECO:0000313" key="3">
    <source>
        <dbReference type="EMBL" id="MCR2042914.1"/>
    </source>
</evidence>
<gene>
    <name evidence="3" type="ORF">NSA23_02165</name>
</gene>
<accession>A0A9X2S449</accession>
<dbReference type="RefSeq" id="WP_257490082.1">
    <property type="nucleotide sequence ID" value="NZ_JANJZL010000001.1"/>
</dbReference>
<sequence>MGFRIHTIQTDNGTEFANDDERTDKKNSFENAIKQLKMSLRRTRPYSPWQNGRVERSHRVDQDII</sequence>
<proteinExistence type="predicted"/>
<feature type="region of interest" description="Disordered" evidence="1">
    <location>
        <begin position="1"/>
        <end position="25"/>
    </location>
</feature>
<dbReference type="InterPro" id="IPR012337">
    <property type="entry name" value="RNaseH-like_sf"/>
</dbReference>
<dbReference type="AlphaFoldDB" id="A0A9X2S449"/>
<evidence type="ECO:0000259" key="2">
    <source>
        <dbReference type="PROSITE" id="PS50994"/>
    </source>
</evidence>
<evidence type="ECO:0000256" key="1">
    <source>
        <dbReference type="SAM" id="MobiDB-lite"/>
    </source>
</evidence>
<dbReference type="InterPro" id="IPR001584">
    <property type="entry name" value="Integrase_cat-core"/>
</dbReference>
<feature type="compositionally biased region" description="Basic and acidic residues" evidence="1">
    <location>
        <begin position="53"/>
        <end position="65"/>
    </location>
</feature>
<keyword evidence="4" id="KW-1185">Reference proteome</keyword>
<name>A0A9X2S449_9FIRM</name>
<evidence type="ECO:0000313" key="4">
    <source>
        <dbReference type="Proteomes" id="UP001142078"/>
    </source>
</evidence>
<feature type="region of interest" description="Disordered" evidence="1">
    <location>
        <begin position="43"/>
        <end position="65"/>
    </location>
</feature>
<comment type="caution">
    <text evidence="3">The sequence shown here is derived from an EMBL/GenBank/DDBJ whole genome shotgun (WGS) entry which is preliminary data.</text>
</comment>
<feature type="domain" description="Integrase catalytic" evidence="2">
    <location>
        <begin position="1"/>
        <end position="65"/>
    </location>
</feature>
<dbReference type="PROSITE" id="PS50994">
    <property type="entry name" value="INTEGRASE"/>
    <property type="match status" value="1"/>
</dbReference>
<dbReference type="Proteomes" id="UP001142078">
    <property type="component" value="Unassembled WGS sequence"/>
</dbReference>
<dbReference type="InterPro" id="IPR036397">
    <property type="entry name" value="RNaseH_sf"/>
</dbReference>
<dbReference type="EMBL" id="JANJZL010000001">
    <property type="protein sequence ID" value="MCR2042914.1"/>
    <property type="molecule type" value="Genomic_DNA"/>
</dbReference>
<reference evidence="3" key="1">
    <citation type="submission" date="2022-07" db="EMBL/GenBank/DDBJ databases">
        <title>Enhanced cultured diversity of the mouse gut microbiota enables custom-made synthetic communities.</title>
        <authorList>
            <person name="Afrizal A."/>
        </authorList>
    </citation>
    <scope>NUCLEOTIDE SEQUENCE</scope>
    <source>
        <strain evidence="3">DSM 29482</strain>
    </source>
</reference>
<protein>
    <recommendedName>
        <fullName evidence="2">Integrase catalytic domain-containing protein</fullName>
    </recommendedName>
</protein>
<dbReference type="SUPFAM" id="SSF53098">
    <property type="entry name" value="Ribonuclease H-like"/>
    <property type="match status" value="1"/>
</dbReference>
<organism evidence="3 4">
    <name type="scientific">Anaerosalibacter massiliensis</name>
    <dbReference type="NCBI Taxonomy" id="1347392"/>
    <lineage>
        <taxon>Bacteria</taxon>
        <taxon>Bacillati</taxon>
        <taxon>Bacillota</taxon>
        <taxon>Tissierellia</taxon>
        <taxon>Tissierellales</taxon>
        <taxon>Sporanaerobacteraceae</taxon>
        <taxon>Anaerosalibacter</taxon>
    </lineage>
</organism>
<dbReference type="GO" id="GO:0003676">
    <property type="term" value="F:nucleic acid binding"/>
    <property type="evidence" value="ECO:0007669"/>
    <property type="project" value="InterPro"/>
</dbReference>
<dbReference type="GO" id="GO:0015074">
    <property type="term" value="P:DNA integration"/>
    <property type="evidence" value="ECO:0007669"/>
    <property type="project" value="InterPro"/>
</dbReference>